<dbReference type="SUPFAM" id="SSF53850">
    <property type="entry name" value="Periplasmic binding protein-like II"/>
    <property type="match status" value="1"/>
</dbReference>
<dbReference type="FunFam" id="1.10.10.10:FF:000001">
    <property type="entry name" value="LysR family transcriptional regulator"/>
    <property type="match status" value="1"/>
</dbReference>
<evidence type="ECO:0000256" key="3">
    <source>
        <dbReference type="ARBA" id="ARBA00023125"/>
    </source>
</evidence>
<organism evidence="9 10">
    <name type="scientific">Agrobacterium vitis</name>
    <name type="common">Rhizobium vitis</name>
    <dbReference type="NCBI Taxonomy" id="373"/>
    <lineage>
        <taxon>Bacteria</taxon>
        <taxon>Pseudomonadati</taxon>
        <taxon>Pseudomonadota</taxon>
        <taxon>Alphaproteobacteria</taxon>
        <taxon>Hyphomicrobiales</taxon>
        <taxon>Rhizobiaceae</taxon>
        <taxon>Rhizobium/Agrobacterium group</taxon>
        <taxon>Agrobacterium</taxon>
    </lineage>
</organism>
<dbReference type="PANTHER" id="PTHR30346">
    <property type="entry name" value="TRANSCRIPTIONAL DUAL REGULATOR HCAR-RELATED"/>
    <property type="match status" value="1"/>
</dbReference>
<evidence type="ECO:0000256" key="6">
    <source>
        <dbReference type="ARBA" id="ARBA00067332"/>
    </source>
</evidence>
<dbReference type="Proteomes" id="UP000477951">
    <property type="component" value="Unassembled WGS sequence"/>
</dbReference>
<evidence type="ECO:0000313" key="9">
    <source>
        <dbReference type="EMBL" id="MUZ73122.1"/>
    </source>
</evidence>
<evidence type="ECO:0000256" key="1">
    <source>
        <dbReference type="ARBA" id="ARBA00009437"/>
    </source>
</evidence>
<evidence type="ECO:0000256" key="4">
    <source>
        <dbReference type="ARBA" id="ARBA00023163"/>
    </source>
</evidence>
<dbReference type="Gene3D" id="3.40.190.10">
    <property type="entry name" value="Periplasmic binding protein-like II"/>
    <property type="match status" value="2"/>
</dbReference>
<dbReference type="EMBL" id="WPHR01000006">
    <property type="protein sequence ID" value="MUZ73122.1"/>
    <property type="molecule type" value="Genomic_DNA"/>
</dbReference>
<dbReference type="PRINTS" id="PR00039">
    <property type="entry name" value="HTHLYSR"/>
</dbReference>
<dbReference type="PANTHER" id="PTHR30346:SF30">
    <property type="entry name" value="SMALL NEUTRAL PROTEASE REGULATORY PROTEIN"/>
    <property type="match status" value="1"/>
</dbReference>
<dbReference type="InterPro" id="IPR036390">
    <property type="entry name" value="WH_DNA-bd_sf"/>
</dbReference>
<keyword evidence="2" id="KW-0805">Transcription regulation</keyword>
<evidence type="ECO:0000256" key="2">
    <source>
        <dbReference type="ARBA" id="ARBA00023015"/>
    </source>
</evidence>
<dbReference type="Pfam" id="PF03466">
    <property type="entry name" value="LysR_substrate"/>
    <property type="match status" value="1"/>
</dbReference>
<comment type="function">
    <text evidence="5">Transcriptional regulator of the ttuABCDE tartrate utilization operon.</text>
</comment>
<dbReference type="InterPro" id="IPR005119">
    <property type="entry name" value="LysR_subst-bd"/>
</dbReference>
<reference evidence="9 10" key="1">
    <citation type="submission" date="2019-12" db="EMBL/GenBank/DDBJ databases">
        <title>Whole-genome sequencing of Allorhizobium vitis.</title>
        <authorList>
            <person name="Gan H.M."/>
            <person name="Szegedi E."/>
            <person name="Burr T."/>
            <person name="Savka M.A."/>
        </authorList>
    </citation>
    <scope>NUCLEOTIDE SEQUENCE [LARGE SCALE GENOMIC DNA]</scope>
    <source>
        <strain evidence="9 10">CG516</strain>
    </source>
</reference>
<dbReference type="GO" id="GO:0003700">
    <property type="term" value="F:DNA-binding transcription factor activity"/>
    <property type="evidence" value="ECO:0007669"/>
    <property type="project" value="InterPro"/>
</dbReference>
<dbReference type="RefSeq" id="WP_156614633.1">
    <property type="nucleotide sequence ID" value="NZ_WPHR01000006.1"/>
</dbReference>
<dbReference type="SUPFAM" id="SSF46785">
    <property type="entry name" value="Winged helix' DNA-binding domain"/>
    <property type="match status" value="1"/>
</dbReference>
<comment type="caution">
    <text evidence="9">The sequence shown here is derived from an EMBL/GenBank/DDBJ whole genome shotgun (WGS) entry which is preliminary data.</text>
</comment>
<dbReference type="Gene3D" id="1.10.10.10">
    <property type="entry name" value="Winged helix-like DNA-binding domain superfamily/Winged helix DNA-binding domain"/>
    <property type="match status" value="1"/>
</dbReference>
<comment type="similarity">
    <text evidence="1">Belongs to the LysR transcriptional regulatory family.</text>
</comment>
<dbReference type="Pfam" id="PF00126">
    <property type="entry name" value="HTH_1"/>
    <property type="match status" value="1"/>
</dbReference>
<keyword evidence="3" id="KW-0238">DNA-binding</keyword>
<dbReference type="PROSITE" id="PS50931">
    <property type="entry name" value="HTH_LYSR"/>
    <property type="match status" value="1"/>
</dbReference>
<keyword evidence="4" id="KW-0804">Transcription</keyword>
<evidence type="ECO:0000256" key="5">
    <source>
        <dbReference type="ARBA" id="ARBA00054626"/>
    </source>
</evidence>
<dbReference type="AlphaFoldDB" id="A0A6L6VI74"/>
<sequence>MIELRHLRYAVTVAEEGHLTRAAERLGLQQPPLSQQIKALETLVGVTLFIRQPRGMALTEAGLAFIARARQILADVDMAVEAAQRAARGEIGELAIGFTTSAVFHPLVPSIVRAMRLSSPSLKLRLDEGSTTELLGELSAGRLDAAFIRATAGALPGSGPALSIETVDIEDMVLALPDTHPLTLHSQSHDSDTVALAALAGETFVLYRRPLAQGLYDRIIAACQAAGFSPNVAQEAPKLVSTLSLVAAGLGLSIIPQSMARLEISGVAYRRFAPGSGLDAPLSLAYRRDSYRGALKTFVEEVRRHVGTP</sequence>
<accession>A0A6L6VI74</accession>
<gene>
    <name evidence="9" type="ORF">GOZ90_10550</name>
</gene>
<dbReference type="GO" id="GO:0003677">
    <property type="term" value="F:DNA binding"/>
    <property type="evidence" value="ECO:0007669"/>
    <property type="project" value="UniProtKB-KW"/>
</dbReference>
<name>A0A6L6VI74_AGRVI</name>
<dbReference type="InterPro" id="IPR000847">
    <property type="entry name" value="LysR_HTH_N"/>
</dbReference>
<dbReference type="GO" id="GO:0032993">
    <property type="term" value="C:protein-DNA complex"/>
    <property type="evidence" value="ECO:0007669"/>
    <property type="project" value="TreeGrafter"/>
</dbReference>
<protein>
    <recommendedName>
        <fullName evidence="6">HTH-type transcriptional regulator TtuA</fullName>
    </recommendedName>
    <alternativeName>
        <fullName evidence="7">Tartrate utilization transcriptional regulator</fullName>
    </alternativeName>
</protein>
<evidence type="ECO:0000313" key="10">
    <source>
        <dbReference type="Proteomes" id="UP000477951"/>
    </source>
</evidence>
<feature type="domain" description="HTH lysR-type" evidence="8">
    <location>
        <begin position="2"/>
        <end position="59"/>
    </location>
</feature>
<evidence type="ECO:0000256" key="7">
    <source>
        <dbReference type="ARBA" id="ARBA00083243"/>
    </source>
</evidence>
<proteinExistence type="inferred from homology"/>
<dbReference type="InterPro" id="IPR036388">
    <property type="entry name" value="WH-like_DNA-bd_sf"/>
</dbReference>
<evidence type="ECO:0000259" key="8">
    <source>
        <dbReference type="PROSITE" id="PS50931"/>
    </source>
</evidence>